<gene>
    <name evidence="1" type="ORF">ACHKAR_13190</name>
</gene>
<sequence length="160" mass="18455">MSFKSIFFTLFFACSGIMVFSQGVTLSEDEVLPHIVARHYADHPGSLAVGWQQIEMEGANRYMATYAEDKIRRETIYNKSGRPLFESTIHEGDLPLMMSYYVEDRFGKFRVVEFKSTKDLSNEIMRYTLVVKAKEYGELELAFDNEMNPIESRTALASYD</sequence>
<accession>A0ABW7NA15</accession>
<reference evidence="1 2" key="1">
    <citation type="journal article" date="2013" name="Int. J. Syst. Evol. Microbiol.">
        <title>Marinoscillum luteum sp. nov., isolated from marine sediment.</title>
        <authorList>
            <person name="Cha I.T."/>
            <person name="Park S.J."/>
            <person name="Kim S.J."/>
            <person name="Kim J.G."/>
            <person name="Jung M.Y."/>
            <person name="Shin K.S."/>
            <person name="Kwon K.K."/>
            <person name="Yang S.H."/>
            <person name="Seo Y.S."/>
            <person name="Rhee S.K."/>
        </authorList>
    </citation>
    <scope>NUCLEOTIDE SEQUENCE [LARGE SCALE GENOMIC DNA]</scope>
    <source>
        <strain evidence="1 2">KCTC 23939</strain>
    </source>
</reference>
<dbReference type="RefSeq" id="WP_395417741.1">
    <property type="nucleotide sequence ID" value="NZ_JBIPKE010000017.1"/>
</dbReference>
<evidence type="ECO:0000313" key="1">
    <source>
        <dbReference type="EMBL" id="MFH6984401.1"/>
    </source>
</evidence>
<keyword evidence="2" id="KW-1185">Reference proteome</keyword>
<dbReference type="EMBL" id="JBIPKE010000017">
    <property type="protein sequence ID" value="MFH6984401.1"/>
    <property type="molecule type" value="Genomic_DNA"/>
</dbReference>
<dbReference type="Proteomes" id="UP001610063">
    <property type="component" value="Unassembled WGS sequence"/>
</dbReference>
<protein>
    <submittedName>
        <fullName evidence="1">Uncharacterized protein</fullName>
    </submittedName>
</protein>
<comment type="caution">
    <text evidence="1">The sequence shown here is derived from an EMBL/GenBank/DDBJ whole genome shotgun (WGS) entry which is preliminary data.</text>
</comment>
<proteinExistence type="predicted"/>
<organism evidence="1 2">
    <name type="scientific">Marinoscillum luteum</name>
    <dbReference type="NCBI Taxonomy" id="861051"/>
    <lineage>
        <taxon>Bacteria</taxon>
        <taxon>Pseudomonadati</taxon>
        <taxon>Bacteroidota</taxon>
        <taxon>Cytophagia</taxon>
        <taxon>Cytophagales</taxon>
        <taxon>Reichenbachiellaceae</taxon>
        <taxon>Marinoscillum</taxon>
    </lineage>
</organism>
<evidence type="ECO:0000313" key="2">
    <source>
        <dbReference type="Proteomes" id="UP001610063"/>
    </source>
</evidence>
<name>A0ABW7NA15_9BACT</name>